<dbReference type="EMBL" id="JAMCCK010000021">
    <property type="protein sequence ID" value="MCL3995048.1"/>
    <property type="molecule type" value="Genomic_DNA"/>
</dbReference>
<protein>
    <recommendedName>
        <fullName evidence="2">DUF8017 domain-containing protein</fullName>
    </recommendedName>
</protein>
<dbReference type="Proteomes" id="UP001202052">
    <property type="component" value="Unassembled WGS sequence"/>
</dbReference>
<reference evidence="3 4" key="1">
    <citation type="submission" date="2022-05" db="EMBL/GenBank/DDBJ databases">
        <title>Genome Resource of Streptomyces lavenduligriseus GA1-1, a Strain with Broad-Spectrum Antifungal Activity against Phytopathogenic Fungi.</title>
        <authorList>
            <person name="Qi D."/>
        </authorList>
    </citation>
    <scope>NUCLEOTIDE SEQUENCE [LARGE SCALE GENOMIC DNA]</scope>
    <source>
        <strain evidence="3 4">GA1-1</strain>
    </source>
</reference>
<feature type="compositionally biased region" description="Low complexity" evidence="1">
    <location>
        <begin position="163"/>
        <end position="179"/>
    </location>
</feature>
<organism evidence="3 4">
    <name type="scientific">Streptomyces lavenduligriseus</name>
    <dbReference type="NCBI Taxonomy" id="67315"/>
    <lineage>
        <taxon>Bacteria</taxon>
        <taxon>Bacillati</taxon>
        <taxon>Actinomycetota</taxon>
        <taxon>Actinomycetes</taxon>
        <taxon>Kitasatosporales</taxon>
        <taxon>Streptomycetaceae</taxon>
        <taxon>Streptomyces</taxon>
    </lineage>
</organism>
<gene>
    <name evidence="3" type="ORF">M4438_16245</name>
</gene>
<feature type="compositionally biased region" description="Low complexity" evidence="1">
    <location>
        <begin position="85"/>
        <end position="102"/>
    </location>
</feature>
<evidence type="ECO:0000313" key="4">
    <source>
        <dbReference type="Proteomes" id="UP001202052"/>
    </source>
</evidence>
<evidence type="ECO:0000256" key="1">
    <source>
        <dbReference type="SAM" id="MobiDB-lite"/>
    </source>
</evidence>
<feature type="compositionally biased region" description="Low complexity" evidence="1">
    <location>
        <begin position="34"/>
        <end position="65"/>
    </location>
</feature>
<proteinExistence type="predicted"/>
<dbReference type="InterPro" id="IPR058330">
    <property type="entry name" value="DUF8017"/>
</dbReference>
<accession>A0ABT0NUR3</accession>
<evidence type="ECO:0000259" key="2">
    <source>
        <dbReference type="Pfam" id="PF26056"/>
    </source>
</evidence>
<dbReference type="RefSeq" id="WP_249460649.1">
    <property type="nucleotide sequence ID" value="NZ_JAMCCK010000021.1"/>
</dbReference>
<dbReference type="Pfam" id="PF26056">
    <property type="entry name" value="DUF8017"/>
    <property type="match status" value="1"/>
</dbReference>
<comment type="caution">
    <text evidence="3">The sequence shown here is derived from an EMBL/GenBank/DDBJ whole genome shotgun (WGS) entry which is preliminary data.</text>
</comment>
<feature type="domain" description="DUF8017" evidence="2">
    <location>
        <begin position="188"/>
        <end position="386"/>
    </location>
</feature>
<keyword evidence="4" id="KW-1185">Reference proteome</keyword>
<feature type="region of interest" description="Disordered" evidence="1">
    <location>
        <begin position="1"/>
        <end position="122"/>
    </location>
</feature>
<sequence length="391" mass="40976">MWPDQQPPGGAQNPQHDPRQNPYQQPGHPQPNAYQQPGHQQHPQQGPQQGPYGQQHPGTPYGQQPPSAPYGQQPPNGPYTQPQTVPYAQPQTAPYAQPQTVPYGQPPQWGQPSAPEPPRGGGRTKLVAVVAATAVVVTAAVTGFLVLGGSKDDEADDGKDARTTSPSPTATSPASPASTDNPRSGEAVKPTVAGWKVVVNPKYGTAFDVPADWDVQRTGVFTFFEDKEKGDGSAYIGFSGVSSLKPSYCVSDDDKDGREETSSLAAAGTKGEMGAKDTASIARGDSAAFAFGGFTDQSKAAKKYLHIGEAKSFTTASGVTGSVATSYVSGVPKKNKCDTDGKAVTFAFKNSSGNFVSWSLYGAKGVKDELSDATIDKILATVRLHGDPTVE</sequence>
<evidence type="ECO:0000313" key="3">
    <source>
        <dbReference type="EMBL" id="MCL3995048.1"/>
    </source>
</evidence>
<name>A0ABT0NUR3_9ACTN</name>
<feature type="region of interest" description="Disordered" evidence="1">
    <location>
        <begin position="148"/>
        <end position="187"/>
    </location>
</feature>